<reference evidence="3" key="1">
    <citation type="journal article" date="2016" name="Genome Biol. Evol.">
        <title>Comparative 'omics' of the Fusarium fujikuroi species complex highlights differences in genetic potential and metabolite synthesis.</title>
        <authorList>
            <person name="Niehaus E.-M."/>
            <person name="Muensterkoetter M."/>
            <person name="Proctor R.H."/>
            <person name="Brown D.W."/>
            <person name="Sharon A."/>
            <person name="Idan Y."/>
            <person name="Oren-Young L."/>
            <person name="Sieber C.M."/>
            <person name="Novak O."/>
            <person name="Pencik A."/>
            <person name="Tarkowska D."/>
            <person name="Hromadova K."/>
            <person name="Freeman S."/>
            <person name="Maymon M."/>
            <person name="Elazar M."/>
            <person name="Youssef S.A."/>
            <person name="El-Shabrawy E.S.M."/>
            <person name="Shalaby A.B.A."/>
            <person name="Houterman P."/>
            <person name="Brock N.L."/>
            <person name="Burkhardt I."/>
            <person name="Tsavkelova E.A."/>
            <person name="Dickschat J.S."/>
            <person name="Galuszka P."/>
            <person name="Gueldener U."/>
            <person name="Tudzynski B."/>
        </authorList>
    </citation>
    <scope>NUCLEOTIDE SEQUENCE [LARGE SCALE GENOMIC DNA]</scope>
    <source>
        <strain evidence="3">ET1</strain>
    </source>
</reference>
<dbReference type="EMBL" id="FJOF01000008">
    <property type="protein sequence ID" value="CZR44182.1"/>
    <property type="molecule type" value="Genomic_DNA"/>
</dbReference>
<comment type="caution">
    <text evidence="2">The sequence shown here is derived from an EMBL/GenBank/DDBJ whole genome shotgun (WGS) entry which is preliminary data.</text>
</comment>
<accession>A0A1L7VUT0</accession>
<gene>
    <name evidence="2" type="ORF">FPRO_13962</name>
</gene>
<dbReference type="VEuPathDB" id="FungiDB:FPRO_13962"/>
<dbReference type="AlphaFoldDB" id="A0A1L7VUT0"/>
<evidence type="ECO:0000256" key="1">
    <source>
        <dbReference type="SAM" id="Coils"/>
    </source>
</evidence>
<protein>
    <submittedName>
        <fullName evidence="2">Uncharacterized protein</fullName>
    </submittedName>
</protein>
<evidence type="ECO:0000313" key="3">
    <source>
        <dbReference type="Proteomes" id="UP000183971"/>
    </source>
</evidence>
<dbReference type="RefSeq" id="XP_031084744.1">
    <property type="nucleotide sequence ID" value="XM_031218935.1"/>
</dbReference>
<dbReference type="Proteomes" id="UP000183971">
    <property type="component" value="Unassembled WGS sequence"/>
</dbReference>
<feature type="coiled-coil region" evidence="1">
    <location>
        <begin position="21"/>
        <end position="76"/>
    </location>
</feature>
<organism evidence="2 3">
    <name type="scientific">Fusarium proliferatum (strain ET1)</name>
    <name type="common">Orchid endophyte fungus</name>
    <dbReference type="NCBI Taxonomy" id="1227346"/>
    <lineage>
        <taxon>Eukaryota</taxon>
        <taxon>Fungi</taxon>
        <taxon>Dikarya</taxon>
        <taxon>Ascomycota</taxon>
        <taxon>Pezizomycotina</taxon>
        <taxon>Sordariomycetes</taxon>
        <taxon>Hypocreomycetidae</taxon>
        <taxon>Hypocreales</taxon>
        <taxon>Nectriaceae</taxon>
        <taxon>Fusarium</taxon>
        <taxon>Fusarium fujikuroi species complex</taxon>
    </lineage>
</organism>
<keyword evidence="3" id="KW-1185">Reference proteome</keyword>
<name>A0A1L7VUT0_FUSPR</name>
<proteinExistence type="predicted"/>
<evidence type="ECO:0000313" key="2">
    <source>
        <dbReference type="EMBL" id="CZR44182.1"/>
    </source>
</evidence>
<dbReference type="GeneID" id="42058821"/>
<keyword evidence="1" id="KW-0175">Coiled coil</keyword>
<sequence>MSDQRVIIVEVTPPREEHDEQHFLEKEIDLAESKIERLQDKKDRLNERIGKLDHKTKSLTKSNERFEEVLDRSQQEGASRRVLETGLESLKQSRETCLENEKTLLELDLKALGIPKKIREWEVYREKLETRQEEMRFEEWMRREEGLRYQDWRKSKYTRD</sequence>